<dbReference type="FunFam" id="3.30.720.220:FF:000001">
    <property type="entry name" value="Jumping translocation breakpoint"/>
    <property type="match status" value="1"/>
</dbReference>
<dbReference type="InterPro" id="IPR008983">
    <property type="entry name" value="Tumour_necrosis_fac-like_dom"/>
</dbReference>
<keyword evidence="15" id="KW-0131">Cell cycle</keyword>
<dbReference type="PANTHER" id="PTHR13369:SF0">
    <property type="entry name" value="GLUTATHIONE S-TRANSFERASE C-TERMINAL DOMAIN-CONTAINING PROTEIN"/>
    <property type="match status" value="1"/>
</dbReference>
<comment type="similarity">
    <text evidence="16">Belongs to the JTB family.</text>
</comment>
<evidence type="ECO:0000313" key="20">
    <source>
        <dbReference type="EMBL" id="KAG5677441.1"/>
    </source>
</evidence>
<evidence type="ECO:0000256" key="17">
    <source>
        <dbReference type="ARBA" id="ARBA00068227"/>
    </source>
</evidence>
<keyword evidence="10" id="KW-0498">Mitosis</keyword>
<gene>
    <name evidence="20" type="ORF">PVAND_007199</name>
</gene>
<dbReference type="Pfam" id="PF13679">
    <property type="entry name" value="Methyltransf_32"/>
    <property type="match status" value="1"/>
</dbReference>
<dbReference type="Proteomes" id="UP001107558">
    <property type="component" value="Chromosome 2"/>
</dbReference>
<evidence type="ECO:0000256" key="7">
    <source>
        <dbReference type="ARBA" id="ARBA00022618"/>
    </source>
</evidence>
<dbReference type="OrthoDB" id="206598at2759"/>
<dbReference type="GO" id="GO:0051301">
    <property type="term" value="P:cell division"/>
    <property type="evidence" value="ECO:0007669"/>
    <property type="project" value="UniProtKB-KW"/>
</dbReference>
<evidence type="ECO:0000256" key="1">
    <source>
        <dbReference type="ARBA" id="ARBA00004173"/>
    </source>
</evidence>
<evidence type="ECO:0000313" key="21">
    <source>
        <dbReference type="Proteomes" id="UP001107558"/>
    </source>
</evidence>
<dbReference type="GO" id="GO:0005164">
    <property type="term" value="F:tumor necrosis factor receptor binding"/>
    <property type="evidence" value="ECO:0007669"/>
    <property type="project" value="InterPro"/>
</dbReference>
<dbReference type="Gene3D" id="3.40.50.150">
    <property type="entry name" value="Vaccinia Virus protein VP39"/>
    <property type="match status" value="1"/>
</dbReference>
<dbReference type="GO" id="GO:0005813">
    <property type="term" value="C:centrosome"/>
    <property type="evidence" value="ECO:0007669"/>
    <property type="project" value="UniProtKB-SubCell"/>
</dbReference>
<reference evidence="20" key="1">
    <citation type="submission" date="2021-03" db="EMBL/GenBank/DDBJ databases">
        <title>Chromosome level genome of the anhydrobiotic midge Polypedilum vanderplanki.</title>
        <authorList>
            <person name="Yoshida Y."/>
            <person name="Kikawada T."/>
            <person name="Gusev O."/>
        </authorList>
    </citation>
    <scope>NUCLEOTIDE SEQUENCE</scope>
    <source>
        <strain evidence="20">NIAS01</strain>
        <tissue evidence="20">Whole body or cell culture</tissue>
    </source>
</reference>
<keyword evidence="8 18" id="KW-0812">Transmembrane</keyword>
<dbReference type="SUPFAM" id="SSF49842">
    <property type="entry name" value="TNF-like"/>
    <property type="match status" value="1"/>
</dbReference>
<keyword evidence="9" id="KW-0732">Signal</keyword>
<name>A0A9J6C5P8_POLVA</name>
<dbReference type="Pfam" id="PF00229">
    <property type="entry name" value="TNF"/>
    <property type="match status" value="1"/>
</dbReference>
<dbReference type="GO" id="GO:0016020">
    <property type="term" value="C:membrane"/>
    <property type="evidence" value="ECO:0007669"/>
    <property type="project" value="UniProtKB-SubCell"/>
</dbReference>
<keyword evidence="13 18" id="KW-0472">Membrane</keyword>
<dbReference type="AlphaFoldDB" id="A0A9J6C5P8"/>
<dbReference type="EMBL" id="JADBJN010000002">
    <property type="protein sequence ID" value="KAG5677441.1"/>
    <property type="molecule type" value="Genomic_DNA"/>
</dbReference>
<evidence type="ECO:0000256" key="10">
    <source>
        <dbReference type="ARBA" id="ARBA00022776"/>
    </source>
</evidence>
<evidence type="ECO:0000259" key="19">
    <source>
        <dbReference type="PROSITE" id="PS50049"/>
    </source>
</evidence>
<comment type="similarity">
    <text evidence="5">Belongs to the tumor necrosis factor family.</text>
</comment>
<keyword evidence="14" id="KW-0206">Cytoskeleton</keyword>
<dbReference type="Pfam" id="PF05439">
    <property type="entry name" value="JTB"/>
    <property type="match status" value="1"/>
</dbReference>
<evidence type="ECO:0000256" key="13">
    <source>
        <dbReference type="ARBA" id="ARBA00023136"/>
    </source>
</evidence>
<dbReference type="GO" id="GO:0005819">
    <property type="term" value="C:spindle"/>
    <property type="evidence" value="ECO:0007669"/>
    <property type="project" value="UniProtKB-SubCell"/>
</dbReference>
<protein>
    <recommendedName>
        <fullName evidence="17">Protein JTB</fullName>
    </recommendedName>
</protein>
<evidence type="ECO:0000256" key="2">
    <source>
        <dbReference type="ARBA" id="ARBA00004186"/>
    </source>
</evidence>
<dbReference type="SUPFAM" id="SSF53335">
    <property type="entry name" value="S-adenosyl-L-methionine-dependent methyltransferases"/>
    <property type="match status" value="1"/>
</dbReference>
<keyword evidence="7" id="KW-0132">Cell division</keyword>
<dbReference type="GO" id="GO:0006955">
    <property type="term" value="P:immune response"/>
    <property type="evidence" value="ECO:0007669"/>
    <property type="project" value="InterPro"/>
</dbReference>
<evidence type="ECO:0000256" key="16">
    <source>
        <dbReference type="ARBA" id="ARBA00060886"/>
    </source>
</evidence>
<evidence type="ECO:0000256" key="4">
    <source>
        <dbReference type="ARBA" id="ARBA00004479"/>
    </source>
</evidence>
<evidence type="ECO:0000256" key="15">
    <source>
        <dbReference type="ARBA" id="ARBA00023306"/>
    </source>
</evidence>
<feature type="domain" description="THD" evidence="19">
    <location>
        <begin position="752"/>
        <end position="902"/>
    </location>
</feature>
<evidence type="ECO:0000256" key="14">
    <source>
        <dbReference type="ARBA" id="ARBA00023212"/>
    </source>
</evidence>
<organism evidence="20 21">
    <name type="scientific">Polypedilum vanderplanki</name>
    <name type="common">Sleeping chironomid midge</name>
    <dbReference type="NCBI Taxonomy" id="319348"/>
    <lineage>
        <taxon>Eukaryota</taxon>
        <taxon>Metazoa</taxon>
        <taxon>Ecdysozoa</taxon>
        <taxon>Arthropoda</taxon>
        <taxon>Hexapoda</taxon>
        <taxon>Insecta</taxon>
        <taxon>Pterygota</taxon>
        <taxon>Neoptera</taxon>
        <taxon>Endopterygota</taxon>
        <taxon>Diptera</taxon>
        <taxon>Nematocera</taxon>
        <taxon>Chironomoidea</taxon>
        <taxon>Chironomidae</taxon>
        <taxon>Chironominae</taxon>
        <taxon>Polypedilum</taxon>
        <taxon>Polypedilum</taxon>
    </lineage>
</organism>
<keyword evidence="12" id="KW-0496">Mitochondrion</keyword>
<comment type="subcellular location">
    <subcellularLocation>
        <location evidence="3">Cytoplasm</location>
        <location evidence="3">Cytoskeleton</location>
        <location evidence="3">Microtubule organizing center</location>
        <location evidence="3">Centrosome</location>
    </subcellularLocation>
    <subcellularLocation>
        <location evidence="2">Cytoplasm</location>
        <location evidence="2">Cytoskeleton</location>
        <location evidence="2">Spindle</location>
    </subcellularLocation>
    <subcellularLocation>
        <location evidence="4">Membrane</location>
        <topology evidence="4">Single-pass type I membrane protein</topology>
    </subcellularLocation>
    <subcellularLocation>
        <location evidence="1">Mitochondrion</location>
    </subcellularLocation>
</comment>
<dbReference type="InterPro" id="IPR025714">
    <property type="entry name" value="Methyltranfer_dom"/>
</dbReference>
<accession>A0A9J6C5P8</accession>
<dbReference type="InterPro" id="IPR029063">
    <property type="entry name" value="SAM-dependent_MTases_sf"/>
</dbReference>
<evidence type="ECO:0000256" key="6">
    <source>
        <dbReference type="ARBA" id="ARBA00022490"/>
    </source>
</evidence>
<dbReference type="FunFam" id="3.40.50.150:FF:000725">
    <property type="entry name" value="Glutathione S-transferase, C-terminal domain-containing"/>
    <property type="match status" value="1"/>
</dbReference>
<keyword evidence="6" id="KW-0963">Cytoplasm</keyword>
<comment type="caution">
    <text evidence="20">The sequence shown here is derived from an EMBL/GenBank/DDBJ whole genome shotgun (WGS) entry which is preliminary data.</text>
</comment>
<dbReference type="PROSITE" id="PS50049">
    <property type="entry name" value="THD_2"/>
    <property type="match status" value="1"/>
</dbReference>
<dbReference type="PANTHER" id="PTHR13369">
    <property type="match status" value="1"/>
</dbReference>
<dbReference type="Gene3D" id="3.30.720.220">
    <property type="match status" value="1"/>
</dbReference>
<dbReference type="InterPro" id="IPR006052">
    <property type="entry name" value="TNF_dom"/>
</dbReference>
<keyword evidence="21" id="KW-1185">Reference proteome</keyword>
<evidence type="ECO:0000256" key="3">
    <source>
        <dbReference type="ARBA" id="ARBA00004300"/>
    </source>
</evidence>
<evidence type="ECO:0000256" key="11">
    <source>
        <dbReference type="ARBA" id="ARBA00022989"/>
    </source>
</evidence>
<sequence length="925" mass="107073">MIEHFSKKRMIFGIFVLISLTIVVLLIESEWDLITPKPQSFVVENNSTCYLREEYQIVKHCEPCSQFEIKVAQTNKQGVCFHTHNKEVLKCQSGEIVIKSCDKVAFLERKNYYIFMMNQLILGCKKRSNKSCELTIESFIILTLWKLLKGEEKIDIQIYEEYEAINTTTISVNCNELGKNIEFVPVIAVNEKIKLPMLKIDNDNFKIIGLCSILRAICRIIQTSKEEDKLATQLLGYKENCLMATSEVSLWVNFCEREMISCAEKLFQKKNVQEKIEFPIEILKLELEFNNPVRSHNVFQIVRKTKNNKSLQSHCALNIDLEHKYCHGNEANLSDCILYVIFKLIFMTVEDNVFENNIPLVMSWFHNIENEMKYLKEIITNLLITNIKMKVQFKKELPIVEPNGKYFSLFKRQLRGQKAKIKAQKKIVDQKEIDMILSKLKSIDIKSEPGNVHEQSSLSDSFIEELLTRGELPPDRFERKKFQLKSLTVEVLKIAKDKDVIVDFCSGTGHLGLLIAKLLPNCNIIILENKEESIKRAKQKAKSLGLSNVSFYQCNLEYFYEQFTIGVGLHACGIATDLWMNKCYKTGASFVCSPCCYGKIQDLGNLNLPQSKIFKQILSTHEFISISHCSDQSHDEKNVKHINLEKAQQGFWCMDIIDTDRSLRAKELGYKKYNDSTPIPIQTRQSRVMHFEDKNKAFRQVVNKDQLAKLKEQRLPPIEHVQMINGVRRRIYQNMPLRKNLEMKNAKRMKITAVHYDGDTTRLEGTGHQSYKGNGKVILDKNEYMHWKQADWVPDHGMERFFHMDSTGTLTVKDHGLFLIYAQVYYSDNHDLNGYEIVHNNHVKYQCTTMTHGSHGEPKTNSCYTSGLIHLRNGDKIRLRDVGNHRYVLMQPNKSFFGLIKINLLPSVASDSSSSTDIEQYESIK</sequence>
<feature type="transmembrane region" description="Helical" evidence="18">
    <location>
        <begin position="12"/>
        <end position="31"/>
    </location>
</feature>
<evidence type="ECO:0000256" key="9">
    <source>
        <dbReference type="ARBA" id="ARBA00022729"/>
    </source>
</evidence>
<evidence type="ECO:0000256" key="8">
    <source>
        <dbReference type="ARBA" id="ARBA00022692"/>
    </source>
</evidence>
<evidence type="ECO:0000256" key="5">
    <source>
        <dbReference type="ARBA" id="ARBA00008670"/>
    </source>
</evidence>
<evidence type="ECO:0000256" key="12">
    <source>
        <dbReference type="ARBA" id="ARBA00023128"/>
    </source>
</evidence>
<evidence type="ECO:0000256" key="18">
    <source>
        <dbReference type="SAM" id="Phobius"/>
    </source>
</evidence>
<keyword evidence="11 18" id="KW-1133">Transmembrane helix</keyword>
<dbReference type="InterPro" id="IPR008657">
    <property type="entry name" value="JTB"/>
</dbReference>
<dbReference type="Gene3D" id="2.60.120.40">
    <property type="match status" value="1"/>
</dbReference>
<proteinExistence type="inferred from homology"/>
<dbReference type="GO" id="GO:0005739">
    <property type="term" value="C:mitochondrion"/>
    <property type="evidence" value="ECO:0007669"/>
    <property type="project" value="UniProtKB-SubCell"/>
</dbReference>
<dbReference type="CDD" id="cd02440">
    <property type="entry name" value="AdoMet_MTases"/>
    <property type="match status" value="1"/>
</dbReference>